<feature type="domain" description="HTH araC/xylS-type" evidence="4">
    <location>
        <begin position="17"/>
        <end position="115"/>
    </location>
</feature>
<dbReference type="Pfam" id="PF01497">
    <property type="entry name" value="Peripla_BP_2"/>
    <property type="match status" value="1"/>
</dbReference>
<evidence type="ECO:0000259" key="5">
    <source>
        <dbReference type="PROSITE" id="PS50983"/>
    </source>
</evidence>
<dbReference type="InterPro" id="IPR018060">
    <property type="entry name" value="HTH_AraC"/>
</dbReference>
<dbReference type="PROSITE" id="PS00041">
    <property type="entry name" value="HTH_ARAC_FAMILY_1"/>
    <property type="match status" value="1"/>
</dbReference>
<dbReference type="OrthoDB" id="9807321at2"/>
<dbReference type="EMBL" id="MECQ01000001">
    <property type="protein sequence ID" value="ODV54465.1"/>
    <property type="molecule type" value="Genomic_DNA"/>
</dbReference>
<keyword evidence="2" id="KW-0238">DNA-binding</keyword>
<accession>A0A1E4R1Z4</accession>
<evidence type="ECO:0000256" key="2">
    <source>
        <dbReference type="ARBA" id="ARBA00023125"/>
    </source>
</evidence>
<evidence type="ECO:0000256" key="1">
    <source>
        <dbReference type="ARBA" id="ARBA00023015"/>
    </source>
</evidence>
<proteinExistence type="predicted"/>
<dbReference type="Gene3D" id="3.40.50.1980">
    <property type="entry name" value="Nitrogenase molybdenum iron protein domain"/>
    <property type="match status" value="2"/>
</dbReference>
<sequence length="395" mass="45359">MKTESMTDRMTTQISLKDIRDYIAKNHHQPLTIEHLAIISGLSSSYFGEAFKRAFGQSATDYLTELRIGHAKQLLRDTDLLLREIARKVGYSDEFYFSRKFKKEVGVSPSAFSKIGRQRISTFSVSTIGNLLALGIVPVAAPLNAKWSPYYYNHYQDKIQVHVNIFDAESEDNFRKLASAKPDIHIFQEEPSLSMLDWLQTIGIKSVYIEAKDWRTQLREIAVAVKRHSTCEHFIQSYEQKVLEAKQEIKRVTKEDSFAVLRLCGDQLFLYCNKGIQDVLFTDLQLCPIDAQQQTCNELITLDQLGDINPDRLLFIVCPDSPTRNYWLTLPYLDHWKELRAVKNGHVYVLPSNPWFEYSAIAVNRMLDEMLLMLTGKNPNSFPVPVHGIVSDSEL</sequence>
<keyword evidence="3" id="KW-0804">Transcription</keyword>
<reference evidence="6 7" key="1">
    <citation type="submission" date="2016-09" db="EMBL/GenBank/DDBJ databases">
        <title>Draft genome sequence of the soil isolate, Lysinibacillus fusiformis M5, a potential hypoxanthine producer.</title>
        <authorList>
            <person name="Gallegos-Monterrosa R."/>
            <person name="Maroti G."/>
            <person name="Balint B."/>
            <person name="Kovacs A.T."/>
        </authorList>
    </citation>
    <scope>NUCLEOTIDE SEQUENCE [LARGE SCALE GENOMIC DNA]</scope>
    <source>
        <strain evidence="6 7">M5</strain>
    </source>
</reference>
<protein>
    <submittedName>
        <fullName evidence="6">Fe3+-hydroxamate ABC transporter substrate-binding protein</fullName>
    </submittedName>
</protein>
<evidence type="ECO:0000313" key="7">
    <source>
        <dbReference type="Proteomes" id="UP000094784"/>
    </source>
</evidence>
<dbReference type="InterPro" id="IPR020449">
    <property type="entry name" value="Tscrpt_reg_AraC-type_HTH"/>
</dbReference>
<dbReference type="InterPro" id="IPR002491">
    <property type="entry name" value="ABC_transptr_periplasmic_BD"/>
</dbReference>
<evidence type="ECO:0000313" key="6">
    <source>
        <dbReference type="EMBL" id="ODV54465.1"/>
    </source>
</evidence>
<dbReference type="PANTHER" id="PTHR43280:SF28">
    <property type="entry name" value="HTH-TYPE TRANSCRIPTIONAL ACTIVATOR RHAS"/>
    <property type="match status" value="1"/>
</dbReference>
<dbReference type="RefSeq" id="WP_069479751.1">
    <property type="nucleotide sequence ID" value="NZ_KV766182.1"/>
</dbReference>
<gene>
    <name evidence="6" type="ORF">BG258_00425</name>
</gene>
<comment type="caution">
    <text evidence="6">The sequence shown here is derived from an EMBL/GenBank/DDBJ whole genome shotgun (WGS) entry which is preliminary data.</text>
</comment>
<dbReference type="Pfam" id="PF12833">
    <property type="entry name" value="HTH_18"/>
    <property type="match status" value="1"/>
</dbReference>
<dbReference type="Gene3D" id="1.10.10.60">
    <property type="entry name" value="Homeodomain-like"/>
    <property type="match status" value="2"/>
</dbReference>
<dbReference type="SUPFAM" id="SSF53807">
    <property type="entry name" value="Helical backbone' metal receptor"/>
    <property type="match status" value="1"/>
</dbReference>
<keyword evidence="1" id="KW-0805">Transcription regulation</keyword>
<dbReference type="GO" id="GO:0043565">
    <property type="term" value="F:sequence-specific DNA binding"/>
    <property type="evidence" value="ECO:0007669"/>
    <property type="project" value="InterPro"/>
</dbReference>
<dbReference type="SMART" id="SM00342">
    <property type="entry name" value="HTH_ARAC"/>
    <property type="match status" value="1"/>
</dbReference>
<dbReference type="PRINTS" id="PR00032">
    <property type="entry name" value="HTHARAC"/>
</dbReference>
<dbReference type="InterPro" id="IPR018062">
    <property type="entry name" value="HTH_AraC-typ_CS"/>
</dbReference>
<evidence type="ECO:0000256" key="3">
    <source>
        <dbReference type="ARBA" id="ARBA00023163"/>
    </source>
</evidence>
<dbReference type="InterPro" id="IPR009057">
    <property type="entry name" value="Homeodomain-like_sf"/>
</dbReference>
<dbReference type="PANTHER" id="PTHR43280">
    <property type="entry name" value="ARAC-FAMILY TRANSCRIPTIONAL REGULATOR"/>
    <property type="match status" value="1"/>
</dbReference>
<name>A0A1E4R1Z4_9BACI</name>
<dbReference type="SUPFAM" id="SSF46689">
    <property type="entry name" value="Homeodomain-like"/>
    <property type="match status" value="2"/>
</dbReference>
<dbReference type="PROSITE" id="PS50983">
    <property type="entry name" value="FE_B12_PBP"/>
    <property type="match status" value="1"/>
</dbReference>
<organism evidence="6 7">
    <name type="scientific">Lysinibacillus fusiformis</name>
    <dbReference type="NCBI Taxonomy" id="28031"/>
    <lineage>
        <taxon>Bacteria</taxon>
        <taxon>Bacillati</taxon>
        <taxon>Bacillota</taxon>
        <taxon>Bacilli</taxon>
        <taxon>Bacillales</taxon>
        <taxon>Bacillaceae</taxon>
        <taxon>Lysinibacillus</taxon>
    </lineage>
</organism>
<dbReference type="PROSITE" id="PS01124">
    <property type="entry name" value="HTH_ARAC_FAMILY_2"/>
    <property type="match status" value="1"/>
</dbReference>
<dbReference type="AlphaFoldDB" id="A0A1E4R1Z4"/>
<dbReference type="Proteomes" id="UP000094784">
    <property type="component" value="Unassembled WGS sequence"/>
</dbReference>
<dbReference type="GO" id="GO:0003700">
    <property type="term" value="F:DNA-binding transcription factor activity"/>
    <property type="evidence" value="ECO:0007669"/>
    <property type="project" value="InterPro"/>
</dbReference>
<evidence type="ECO:0000259" key="4">
    <source>
        <dbReference type="PROSITE" id="PS01124"/>
    </source>
</evidence>
<feature type="domain" description="Fe/B12 periplasmic-binding" evidence="5">
    <location>
        <begin position="119"/>
        <end position="378"/>
    </location>
</feature>